<dbReference type="PANTHER" id="PTHR43135:SF3">
    <property type="entry name" value="ALPHA-D-RIBOSE 1-METHYLPHOSPHONATE 5-TRIPHOSPHATE DIPHOSPHATASE"/>
    <property type="match status" value="1"/>
</dbReference>
<evidence type="ECO:0000259" key="1">
    <source>
        <dbReference type="Pfam" id="PF01979"/>
    </source>
</evidence>
<evidence type="ECO:0000313" key="2">
    <source>
        <dbReference type="EMBL" id="GAA3015553.1"/>
    </source>
</evidence>
<dbReference type="SUPFAM" id="SSF51338">
    <property type="entry name" value="Composite domain of metallo-dependent hydrolases"/>
    <property type="match status" value="1"/>
</dbReference>
<accession>A0ABN3Y936</accession>
<dbReference type="Gene3D" id="3.20.20.140">
    <property type="entry name" value="Metal-dependent hydrolases"/>
    <property type="match status" value="1"/>
</dbReference>
<dbReference type="InterPro" id="IPR051781">
    <property type="entry name" value="Metallo-dep_Hydrolase"/>
</dbReference>
<protein>
    <submittedName>
        <fullName evidence="2">Amidohydrolase family protein</fullName>
    </submittedName>
</protein>
<dbReference type="CDD" id="cd01299">
    <property type="entry name" value="Met_dep_hydrolase_A"/>
    <property type="match status" value="1"/>
</dbReference>
<dbReference type="Proteomes" id="UP001499930">
    <property type="component" value="Unassembled WGS sequence"/>
</dbReference>
<sequence>MWLANCNIVDVESGTVLRGRSVRTDDGLIAEITSGGPPPGADVHDLGGRYLLPGLISCHTHLSVVYPFSATDEAENPALTAYRSAVRAQDALRAGVTTLRCVHEQNRADLLLREAAAHGWIDAPRIFGAGRAISRPEGHGKGGACAYATGAGEFGAAARQELRAGADHLKIFITGGLAHEGEDFAEPEMTDEEIRATVEAAHEHDTYVAAHAGAWQAIRQALAQGVRSFEHAYDLDEETARRMREAGAFLTPTLCVTRSEGWMRAKGFEEFSIRNALDAADRHLDSIRTAVREGVPIVAGTDYPPGDDVDGVSAHVHEMLLLATAGLSNLDVIRSASLTAAELVGASSRLGRIAPGYAADLIALRDDPLRDLNAYRDVSFVGIGGRIIRDDDLGDTRTAGQRRP</sequence>
<dbReference type="InterPro" id="IPR057744">
    <property type="entry name" value="OTAase-like"/>
</dbReference>
<dbReference type="SUPFAM" id="SSF51556">
    <property type="entry name" value="Metallo-dependent hydrolases"/>
    <property type="match status" value="1"/>
</dbReference>
<organism evidence="2 3">
    <name type="scientific">Streptosporangium longisporum</name>
    <dbReference type="NCBI Taxonomy" id="46187"/>
    <lineage>
        <taxon>Bacteria</taxon>
        <taxon>Bacillati</taxon>
        <taxon>Actinomycetota</taxon>
        <taxon>Actinomycetes</taxon>
        <taxon>Streptosporangiales</taxon>
        <taxon>Streptosporangiaceae</taxon>
        <taxon>Streptosporangium</taxon>
    </lineage>
</organism>
<dbReference type="EMBL" id="BAAAWD010000012">
    <property type="protein sequence ID" value="GAA3015553.1"/>
    <property type="molecule type" value="Genomic_DNA"/>
</dbReference>
<comment type="caution">
    <text evidence="2">The sequence shown here is derived from an EMBL/GenBank/DDBJ whole genome shotgun (WGS) entry which is preliminary data.</text>
</comment>
<feature type="domain" description="Amidohydrolase-related" evidence="1">
    <location>
        <begin position="50"/>
        <end position="386"/>
    </location>
</feature>
<dbReference type="RefSeq" id="WP_344898267.1">
    <property type="nucleotide sequence ID" value="NZ_BAAAWD010000012.1"/>
</dbReference>
<dbReference type="PANTHER" id="PTHR43135">
    <property type="entry name" value="ALPHA-D-RIBOSE 1-METHYLPHOSPHONATE 5-TRIPHOSPHATE DIPHOSPHATASE"/>
    <property type="match status" value="1"/>
</dbReference>
<dbReference type="Pfam" id="PF01979">
    <property type="entry name" value="Amidohydro_1"/>
    <property type="match status" value="1"/>
</dbReference>
<reference evidence="2 3" key="1">
    <citation type="journal article" date="2019" name="Int. J. Syst. Evol. Microbiol.">
        <title>The Global Catalogue of Microorganisms (GCM) 10K type strain sequencing project: providing services to taxonomists for standard genome sequencing and annotation.</title>
        <authorList>
            <consortium name="The Broad Institute Genomics Platform"/>
            <consortium name="The Broad Institute Genome Sequencing Center for Infectious Disease"/>
            <person name="Wu L."/>
            <person name="Ma J."/>
        </authorList>
    </citation>
    <scope>NUCLEOTIDE SEQUENCE [LARGE SCALE GENOMIC DNA]</scope>
    <source>
        <strain evidence="2 3">JCM 3106</strain>
    </source>
</reference>
<dbReference type="InterPro" id="IPR006680">
    <property type="entry name" value="Amidohydro-rel"/>
</dbReference>
<dbReference type="Gene3D" id="2.30.40.10">
    <property type="entry name" value="Urease, subunit C, domain 1"/>
    <property type="match status" value="1"/>
</dbReference>
<gene>
    <name evidence="2" type="ORF">GCM10017559_43730</name>
</gene>
<dbReference type="InterPro" id="IPR011059">
    <property type="entry name" value="Metal-dep_hydrolase_composite"/>
</dbReference>
<evidence type="ECO:0000313" key="3">
    <source>
        <dbReference type="Proteomes" id="UP001499930"/>
    </source>
</evidence>
<proteinExistence type="predicted"/>
<keyword evidence="3" id="KW-1185">Reference proteome</keyword>
<name>A0ABN3Y936_9ACTN</name>
<dbReference type="InterPro" id="IPR032466">
    <property type="entry name" value="Metal_Hydrolase"/>
</dbReference>